<dbReference type="Proteomes" id="UP000053235">
    <property type="component" value="Unassembled WGS sequence"/>
</dbReference>
<name>A0A0M7A0P0_9HYPH</name>
<keyword evidence="4" id="KW-1185">Reference proteome</keyword>
<dbReference type="InterPro" id="IPR005545">
    <property type="entry name" value="YCII"/>
</dbReference>
<dbReference type="Gene3D" id="3.30.70.1060">
    <property type="entry name" value="Dimeric alpha+beta barrel"/>
    <property type="match status" value="1"/>
</dbReference>
<gene>
    <name evidence="3" type="ORF">LAX5112_01806</name>
</gene>
<dbReference type="SUPFAM" id="SSF54909">
    <property type="entry name" value="Dimeric alpha+beta barrel"/>
    <property type="match status" value="1"/>
</dbReference>
<dbReference type="PANTHER" id="PTHR35174">
    <property type="entry name" value="BLL7171 PROTEIN-RELATED"/>
    <property type="match status" value="1"/>
</dbReference>
<protein>
    <submittedName>
        <fullName evidence="3">YCII-related domain protein</fullName>
    </submittedName>
</protein>
<dbReference type="OrthoDB" id="9807535at2"/>
<accession>A0A0M7A0P0</accession>
<dbReference type="Pfam" id="PF03795">
    <property type="entry name" value="YCII"/>
    <property type="match status" value="1"/>
</dbReference>
<evidence type="ECO:0000313" key="4">
    <source>
        <dbReference type="Proteomes" id="UP000053235"/>
    </source>
</evidence>
<comment type="similarity">
    <text evidence="1">Belongs to the YciI family.</text>
</comment>
<evidence type="ECO:0000259" key="2">
    <source>
        <dbReference type="Pfam" id="PF03795"/>
    </source>
</evidence>
<dbReference type="PANTHER" id="PTHR35174:SF3">
    <property type="entry name" value="BLL7171 PROTEIN"/>
    <property type="match status" value="1"/>
</dbReference>
<reference evidence="4" key="1">
    <citation type="submission" date="2015-07" db="EMBL/GenBank/DDBJ databases">
        <authorList>
            <person name="Rodrigo-Torres Lidia"/>
            <person name="Arahal R.David."/>
        </authorList>
    </citation>
    <scope>NUCLEOTIDE SEQUENCE [LARGE SCALE GENOMIC DNA]</scope>
    <source>
        <strain evidence="4">CECT 5112</strain>
    </source>
</reference>
<organism evidence="3 4">
    <name type="scientific">Roseibium alexandrii</name>
    <dbReference type="NCBI Taxonomy" id="388408"/>
    <lineage>
        <taxon>Bacteria</taxon>
        <taxon>Pseudomonadati</taxon>
        <taxon>Pseudomonadota</taxon>
        <taxon>Alphaproteobacteria</taxon>
        <taxon>Hyphomicrobiales</taxon>
        <taxon>Stappiaceae</taxon>
        <taxon>Roseibium</taxon>
    </lineage>
</organism>
<evidence type="ECO:0000256" key="1">
    <source>
        <dbReference type="ARBA" id="ARBA00007689"/>
    </source>
</evidence>
<evidence type="ECO:0000313" key="3">
    <source>
        <dbReference type="EMBL" id="CTQ68608.1"/>
    </source>
</evidence>
<feature type="domain" description="YCII-related" evidence="2">
    <location>
        <begin position="1"/>
        <end position="114"/>
    </location>
</feature>
<dbReference type="RefSeq" id="WP_055671528.1">
    <property type="nucleotide sequence ID" value="NZ_CXWD01000006.1"/>
</dbReference>
<dbReference type="STRING" id="388408.LAX5112_01806"/>
<dbReference type="InterPro" id="IPR011008">
    <property type="entry name" value="Dimeric_a/b-barrel"/>
</dbReference>
<sequence>MKYMMLIYADPAREPVYGTPEFEKMMAGYFALSEKLAADGVMLAGEGLKEAETAKALRVRGGKVETMDGPFAETKEHLGGFYLIDVPDLDTALGYAAQIPSAEYGTVEVRPVMDYPDAG</sequence>
<proteinExistence type="inferred from homology"/>
<dbReference type="EMBL" id="CXWD01000006">
    <property type="protein sequence ID" value="CTQ68608.1"/>
    <property type="molecule type" value="Genomic_DNA"/>
</dbReference>
<dbReference type="AlphaFoldDB" id="A0A0M7A0P0"/>